<keyword evidence="5 9" id="KW-1133">Transmembrane helix</keyword>
<keyword evidence="2" id="KW-1003">Cell membrane</keyword>
<evidence type="ECO:0000256" key="6">
    <source>
        <dbReference type="ARBA" id="ARBA00023136"/>
    </source>
</evidence>
<gene>
    <name evidence="10" type="ORF">LZ24_02667</name>
</gene>
<dbReference type="GO" id="GO:0051301">
    <property type="term" value="P:cell division"/>
    <property type="evidence" value="ECO:0007669"/>
    <property type="project" value="UniProtKB-KW"/>
</dbReference>
<protein>
    <recommendedName>
        <fullName evidence="8">Cell division protein FtsL</fullName>
    </recommendedName>
</protein>
<evidence type="ECO:0000256" key="3">
    <source>
        <dbReference type="ARBA" id="ARBA00022618"/>
    </source>
</evidence>
<evidence type="ECO:0000256" key="4">
    <source>
        <dbReference type="ARBA" id="ARBA00022692"/>
    </source>
</evidence>
<dbReference type="NCBIfam" id="TIGR02209">
    <property type="entry name" value="ftsL_broad"/>
    <property type="match status" value="1"/>
</dbReference>
<evidence type="ECO:0000313" key="10">
    <source>
        <dbReference type="EMBL" id="TWI68091.1"/>
    </source>
</evidence>
<dbReference type="GO" id="GO:0005886">
    <property type="term" value="C:plasma membrane"/>
    <property type="evidence" value="ECO:0007669"/>
    <property type="project" value="UniProtKB-SubCell"/>
</dbReference>
<evidence type="ECO:0000256" key="8">
    <source>
        <dbReference type="NCBIfam" id="TIGR02209"/>
    </source>
</evidence>
<dbReference type="EMBL" id="VLLC01000024">
    <property type="protein sequence ID" value="TWI68091.1"/>
    <property type="molecule type" value="Genomic_DNA"/>
</dbReference>
<reference evidence="10 11" key="1">
    <citation type="submission" date="2019-07" db="EMBL/GenBank/DDBJ databases">
        <title>Genome sequencing of 100 strains of the haloalkaliphilic chemolithoautotrophic sulfur-oxidizing bacterium Thioalkalivibrio.</title>
        <authorList>
            <person name="Muyzer G."/>
        </authorList>
    </citation>
    <scope>NUCLEOTIDE SEQUENCE [LARGE SCALE GENOMIC DNA]</scope>
    <source>
        <strain evidence="10 11">ASO4-4</strain>
    </source>
</reference>
<evidence type="ECO:0000256" key="7">
    <source>
        <dbReference type="ARBA" id="ARBA00023306"/>
    </source>
</evidence>
<comment type="subcellular location">
    <subcellularLocation>
        <location evidence="1">Cell membrane</location>
        <topology evidence="1">Single-pass type II membrane protein</topology>
    </subcellularLocation>
</comment>
<dbReference type="InterPro" id="IPR011922">
    <property type="entry name" value="Cell_div_FtsL"/>
</dbReference>
<organism evidence="10 11">
    <name type="scientific">Desulfobotulus alkaliphilus</name>
    <dbReference type="NCBI Taxonomy" id="622671"/>
    <lineage>
        <taxon>Bacteria</taxon>
        <taxon>Pseudomonadati</taxon>
        <taxon>Thermodesulfobacteriota</taxon>
        <taxon>Desulfobacteria</taxon>
        <taxon>Desulfobacterales</taxon>
        <taxon>Desulfobacteraceae</taxon>
        <taxon>Desulfobotulus</taxon>
    </lineage>
</organism>
<keyword evidence="3 10" id="KW-0132">Cell division</keyword>
<accession>A0A562RGD3</accession>
<proteinExistence type="predicted"/>
<comment type="caution">
    <text evidence="10">The sequence shown here is derived from an EMBL/GenBank/DDBJ whole genome shotgun (WGS) entry which is preliminary data.</text>
</comment>
<dbReference type="AlphaFoldDB" id="A0A562RGD3"/>
<dbReference type="Proteomes" id="UP000318307">
    <property type="component" value="Unassembled WGS sequence"/>
</dbReference>
<evidence type="ECO:0000256" key="1">
    <source>
        <dbReference type="ARBA" id="ARBA00004401"/>
    </source>
</evidence>
<keyword evidence="6 9" id="KW-0472">Membrane</keyword>
<keyword evidence="4 9" id="KW-0812">Transmembrane</keyword>
<evidence type="ECO:0000256" key="2">
    <source>
        <dbReference type="ARBA" id="ARBA00022475"/>
    </source>
</evidence>
<name>A0A562RGD3_9BACT</name>
<feature type="transmembrane region" description="Helical" evidence="9">
    <location>
        <begin position="12"/>
        <end position="30"/>
    </location>
</feature>
<dbReference type="OrthoDB" id="5421767at2"/>
<evidence type="ECO:0000256" key="5">
    <source>
        <dbReference type="ARBA" id="ARBA00022989"/>
    </source>
</evidence>
<keyword evidence="7" id="KW-0131">Cell cycle</keyword>
<keyword evidence="11" id="KW-1185">Reference proteome</keyword>
<evidence type="ECO:0000313" key="11">
    <source>
        <dbReference type="Proteomes" id="UP000318307"/>
    </source>
</evidence>
<sequence>MNPKTYTPGPGAWICLLSISFIILFGATWIRTQCTSLNFSISQIREEKARLVTQNRNLEIEQARLRSPERIRNLAENRLGLSIPKPENIIDLSGTVHEKGP</sequence>
<evidence type="ECO:0000256" key="9">
    <source>
        <dbReference type="SAM" id="Phobius"/>
    </source>
</evidence>